<evidence type="ECO:0000313" key="10">
    <source>
        <dbReference type="EMBL" id="ABJ07789.1"/>
    </source>
</evidence>
<feature type="site" description="Transition state stabilizer" evidence="8">
    <location>
        <position position="179"/>
    </location>
</feature>
<dbReference type="CDD" id="cd24010">
    <property type="entry name" value="ASKHA_NBD_AcK_PK"/>
    <property type="match status" value="1"/>
</dbReference>
<evidence type="ECO:0000256" key="5">
    <source>
        <dbReference type="ARBA" id="ARBA00022777"/>
    </source>
</evidence>
<dbReference type="Pfam" id="PF00871">
    <property type="entry name" value="Acetate_kinase"/>
    <property type="match status" value="1"/>
</dbReference>
<dbReference type="GO" id="GO:0008776">
    <property type="term" value="F:acetate kinase activity"/>
    <property type="evidence" value="ECO:0007669"/>
    <property type="project" value="UniProtKB-UniRule"/>
</dbReference>
<dbReference type="GO" id="GO:0005524">
    <property type="term" value="F:ATP binding"/>
    <property type="evidence" value="ECO:0007669"/>
    <property type="project" value="UniProtKB-KW"/>
</dbReference>
<dbReference type="PANTHER" id="PTHR21060:SF17">
    <property type="entry name" value="PROPIONATE KINASE"/>
    <property type="match status" value="1"/>
</dbReference>
<keyword evidence="7 8" id="KW-0460">Magnesium</keyword>
<comment type="subcellular location">
    <subcellularLocation>
        <location evidence="8">Cytoplasm</location>
    </subcellularLocation>
</comment>
<comment type="pathway">
    <text evidence="8">Metabolic intermediate biosynthesis; acetyl-CoA biosynthesis; acetyl-CoA from acetate: step 1/2.</text>
</comment>
<dbReference type="PANTHER" id="PTHR21060">
    <property type="entry name" value="ACETATE KINASE"/>
    <property type="match status" value="1"/>
</dbReference>
<keyword evidence="5 8" id="KW-0418">Kinase</keyword>
<comment type="catalytic activity">
    <reaction evidence="8">
        <text>acetate + ATP = acetyl phosphate + ADP</text>
        <dbReference type="Rhea" id="RHEA:11352"/>
        <dbReference type="ChEBI" id="CHEBI:22191"/>
        <dbReference type="ChEBI" id="CHEBI:30089"/>
        <dbReference type="ChEBI" id="CHEBI:30616"/>
        <dbReference type="ChEBI" id="CHEBI:456216"/>
        <dbReference type="EC" id="2.7.2.1"/>
    </reaction>
</comment>
<keyword evidence="6 8" id="KW-0067">ATP-binding</keyword>
<feature type="site" description="Transition state stabilizer" evidence="8">
    <location>
        <position position="240"/>
    </location>
</feature>
<dbReference type="GO" id="GO:0006083">
    <property type="term" value="P:acetate metabolic process"/>
    <property type="evidence" value="ECO:0007669"/>
    <property type="project" value="TreeGrafter"/>
</dbReference>
<dbReference type="AlphaFoldDB" id="Q07JU5"/>
<feature type="binding site" evidence="8">
    <location>
        <begin position="282"/>
        <end position="284"/>
    </location>
    <ligand>
        <name>ATP</name>
        <dbReference type="ChEBI" id="CHEBI:30616"/>
    </ligand>
</feature>
<feature type="binding site" evidence="8">
    <location>
        <position position="12"/>
    </location>
    <ligand>
        <name>Mg(2+)</name>
        <dbReference type="ChEBI" id="CHEBI:18420"/>
    </ligand>
</feature>
<accession>Q07JU5</accession>
<evidence type="ECO:0000256" key="2">
    <source>
        <dbReference type="ARBA" id="ARBA00022679"/>
    </source>
</evidence>
<comment type="subunit">
    <text evidence="8">Homodimer.</text>
</comment>
<dbReference type="Gene3D" id="3.30.420.40">
    <property type="match status" value="2"/>
</dbReference>
<feature type="binding site" evidence="8">
    <location>
        <position position="19"/>
    </location>
    <ligand>
        <name>ATP</name>
        <dbReference type="ChEBI" id="CHEBI:30616"/>
    </ligand>
</feature>
<evidence type="ECO:0000256" key="7">
    <source>
        <dbReference type="ARBA" id="ARBA00022842"/>
    </source>
</evidence>
<keyword evidence="8" id="KW-0963">Cytoplasm</keyword>
<dbReference type="NCBIfam" id="TIGR00016">
    <property type="entry name" value="ackA"/>
    <property type="match status" value="1"/>
</dbReference>
<feature type="active site" description="Proton donor/acceptor" evidence="8">
    <location>
        <position position="147"/>
    </location>
</feature>
<evidence type="ECO:0000256" key="8">
    <source>
        <dbReference type="HAMAP-Rule" id="MF_00020"/>
    </source>
</evidence>
<feature type="binding site" evidence="8">
    <location>
        <position position="384"/>
    </location>
    <ligand>
        <name>Mg(2+)</name>
        <dbReference type="ChEBI" id="CHEBI:18420"/>
    </ligand>
</feature>
<keyword evidence="3 8" id="KW-0479">Metal-binding</keyword>
<comment type="function">
    <text evidence="8">Catalyzes the formation of acetyl phosphate from acetate and ATP. Can also catalyze the reverse reaction.</text>
</comment>
<dbReference type="PIRSF" id="PIRSF000722">
    <property type="entry name" value="Acetate_prop_kin"/>
    <property type="match status" value="1"/>
</dbReference>
<gene>
    <name evidence="8" type="primary">ackA</name>
    <name evidence="10" type="ordered locus">RPE_3862</name>
</gene>
<dbReference type="HAMAP" id="MF_00020">
    <property type="entry name" value="Acetate_kinase"/>
    <property type="match status" value="1"/>
</dbReference>
<dbReference type="KEGG" id="rpe:RPE_3862"/>
<dbReference type="OrthoDB" id="9802453at2"/>
<dbReference type="GO" id="GO:0000287">
    <property type="term" value="F:magnesium ion binding"/>
    <property type="evidence" value="ECO:0007669"/>
    <property type="project" value="UniProtKB-UniRule"/>
</dbReference>
<name>Q07JU5_RHOP5</name>
<sequence length="414" mass="44020">MESGYELVLVINSGSSSLKFSVIPAVGGKPLVTGLAECLGLPDARLLVKSPRTKAASSLHGAGHDAALAAILRYLDKHKLLERIVVVGHRVVHGGERFTASALVTPQVLADIEAVSALAPLHNPANLLGIRACMQVMPSVPQVVVFDTAFHQTMRPAAFTYAIPHRLYREQGVRRYGFHGTSNRYVARRAVNSLRLDPKDHGIIIAHLGNGASATAVCNGKSVDTTMGMTPLEGLVMGTRSGDIDFGAISHIARTTDLSLDDIDDMLNKQSGLLGISELSSDCRTLEQAAKSLHAGAILALEVFVHRLARHIGALATSLHHFDALVFTGGIGENSAMVRAQTIESLGVFGFTLNRKANERMVGGRAGRISRSRRPTSVVIPTDEEGLIASDAASIVGLCPEEDFQGKSPELLIA</sequence>
<feature type="binding site" evidence="8">
    <location>
        <position position="90"/>
    </location>
    <ligand>
        <name>substrate</name>
    </ligand>
</feature>
<feature type="binding site" evidence="8">
    <location>
        <begin position="330"/>
        <end position="334"/>
    </location>
    <ligand>
        <name>ATP</name>
        <dbReference type="ChEBI" id="CHEBI:30616"/>
    </ligand>
</feature>
<dbReference type="InterPro" id="IPR023865">
    <property type="entry name" value="Aliphatic_acid_kinase_CS"/>
</dbReference>
<keyword evidence="4 8" id="KW-0547">Nucleotide-binding</keyword>
<feature type="binding site" evidence="8">
    <location>
        <begin position="207"/>
        <end position="211"/>
    </location>
    <ligand>
        <name>ATP</name>
        <dbReference type="ChEBI" id="CHEBI:30616"/>
    </ligand>
</feature>
<evidence type="ECO:0000256" key="1">
    <source>
        <dbReference type="ARBA" id="ARBA00008748"/>
    </source>
</evidence>
<evidence type="ECO:0000256" key="4">
    <source>
        <dbReference type="ARBA" id="ARBA00022741"/>
    </source>
</evidence>
<dbReference type="SUPFAM" id="SSF53067">
    <property type="entry name" value="Actin-like ATPase domain"/>
    <property type="match status" value="2"/>
</dbReference>
<proteinExistence type="inferred from homology"/>
<dbReference type="PROSITE" id="PS01075">
    <property type="entry name" value="ACETATE_KINASE_1"/>
    <property type="match status" value="1"/>
</dbReference>
<evidence type="ECO:0000256" key="3">
    <source>
        <dbReference type="ARBA" id="ARBA00022723"/>
    </source>
</evidence>
<comment type="similarity">
    <text evidence="1 8 9">Belongs to the acetokinase family.</text>
</comment>
<dbReference type="GO" id="GO:0006085">
    <property type="term" value="P:acetyl-CoA biosynthetic process"/>
    <property type="evidence" value="ECO:0007669"/>
    <property type="project" value="UniProtKB-UniRule"/>
</dbReference>
<comment type="cofactor">
    <cofactor evidence="8">
        <name>Mg(2+)</name>
        <dbReference type="ChEBI" id="CHEBI:18420"/>
    </cofactor>
    <cofactor evidence="8">
        <name>Mn(2+)</name>
        <dbReference type="ChEBI" id="CHEBI:29035"/>
    </cofactor>
    <text evidence="8">Mg(2+). Can also accept Mn(2+).</text>
</comment>
<dbReference type="InterPro" id="IPR043129">
    <property type="entry name" value="ATPase_NBD"/>
</dbReference>
<dbReference type="STRING" id="316055.RPE_3862"/>
<dbReference type="UniPathway" id="UPA00340">
    <property type="reaction ID" value="UER00458"/>
</dbReference>
<dbReference type="GO" id="GO:0005829">
    <property type="term" value="C:cytosol"/>
    <property type="evidence" value="ECO:0007669"/>
    <property type="project" value="TreeGrafter"/>
</dbReference>
<dbReference type="PRINTS" id="PR00471">
    <property type="entry name" value="ACETATEKNASE"/>
</dbReference>
<protein>
    <recommendedName>
        <fullName evidence="8">Acetate kinase</fullName>
        <ecNumber evidence="8">2.7.2.1</ecNumber>
    </recommendedName>
    <alternativeName>
        <fullName evidence="8">Acetokinase</fullName>
    </alternativeName>
</protein>
<dbReference type="eggNOG" id="COG0282">
    <property type="taxonomic scope" value="Bacteria"/>
</dbReference>
<reference evidence="10" key="1">
    <citation type="submission" date="2006-09" db="EMBL/GenBank/DDBJ databases">
        <title>Complete sequence of Rhodopseudomonas palustris BisA53.</title>
        <authorList>
            <consortium name="US DOE Joint Genome Institute"/>
            <person name="Copeland A."/>
            <person name="Lucas S."/>
            <person name="Lapidus A."/>
            <person name="Barry K."/>
            <person name="Detter J.C."/>
            <person name="Glavina del Rio T."/>
            <person name="Hammon N."/>
            <person name="Israni S."/>
            <person name="Dalin E."/>
            <person name="Tice H."/>
            <person name="Pitluck S."/>
            <person name="Chain P."/>
            <person name="Malfatti S."/>
            <person name="Shin M."/>
            <person name="Vergez L."/>
            <person name="Schmutz J."/>
            <person name="Larimer F."/>
            <person name="Land M."/>
            <person name="Hauser L."/>
            <person name="Pelletier D.A."/>
            <person name="Kyrpides N."/>
            <person name="Kim E."/>
            <person name="Harwood C.S."/>
            <person name="Oda Y."/>
            <person name="Richardson P."/>
        </authorList>
    </citation>
    <scope>NUCLEOTIDE SEQUENCE [LARGE SCALE GENOMIC DNA]</scope>
    <source>
        <strain evidence="10">BisA53</strain>
    </source>
</reference>
<dbReference type="EC" id="2.7.2.1" evidence="8"/>
<keyword evidence="2 8" id="KW-0808">Transferase</keyword>
<evidence type="ECO:0000256" key="9">
    <source>
        <dbReference type="RuleBase" id="RU003835"/>
    </source>
</evidence>
<dbReference type="InterPro" id="IPR000890">
    <property type="entry name" value="Aliphatic_acid_kin_short-chain"/>
</dbReference>
<dbReference type="InterPro" id="IPR004372">
    <property type="entry name" value="Ac/propionate_kinase"/>
</dbReference>
<dbReference type="HOGENOM" id="CLU_020352_0_1_5"/>
<dbReference type="PROSITE" id="PS01076">
    <property type="entry name" value="ACETATE_KINASE_2"/>
    <property type="match status" value="1"/>
</dbReference>
<evidence type="ECO:0000256" key="6">
    <source>
        <dbReference type="ARBA" id="ARBA00022840"/>
    </source>
</evidence>
<organism evidence="10">
    <name type="scientific">Rhodopseudomonas palustris (strain BisA53)</name>
    <dbReference type="NCBI Taxonomy" id="316055"/>
    <lineage>
        <taxon>Bacteria</taxon>
        <taxon>Pseudomonadati</taxon>
        <taxon>Pseudomonadota</taxon>
        <taxon>Alphaproteobacteria</taxon>
        <taxon>Hyphomicrobiales</taxon>
        <taxon>Nitrobacteraceae</taxon>
        <taxon>Rhodopseudomonas</taxon>
    </lineage>
</organism>
<dbReference type="EMBL" id="CP000463">
    <property type="protein sequence ID" value="ABJ07789.1"/>
    <property type="molecule type" value="Genomic_DNA"/>
</dbReference>